<keyword evidence="4" id="KW-1185">Reference proteome</keyword>
<dbReference type="Proteomes" id="UP000184522">
    <property type="component" value="Unassembled WGS sequence"/>
</dbReference>
<dbReference type="SUPFAM" id="SSF53335">
    <property type="entry name" value="S-adenosyl-L-methionine-dependent methyltransferases"/>
    <property type="match status" value="1"/>
</dbReference>
<dbReference type="AlphaFoldDB" id="A0A1M5JKS0"/>
<keyword evidence="3" id="KW-0489">Methyltransferase</keyword>
<dbReference type="CDD" id="cd02440">
    <property type="entry name" value="AdoMet_MTases"/>
    <property type="match status" value="1"/>
</dbReference>
<accession>A0A1M5JKS0</accession>
<keyword evidence="3" id="KW-0808">Transferase</keyword>
<dbReference type="EMBL" id="FQWS01000001">
    <property type="protein sequence ID" value="SHG41005.1"/>
    <property type="molecule type" value="Genomic_DNA"/>
</dbReference>
<dbReference type="PANTHER" id="PTHR43861:SF1">
    <property type="entry name" value="TRANS-ACONITATE 2-METHYLTRANSFERASE"/>
    <property type="match status" value="1"/>
</dbReference>
<evidence type="ECO:0000256" key="1">
    <source>
        <dbReference type="SAM" id="SignalP"/>
    </source>
</evidence>
<dbReference type="RefSeq" id="WP_073081453.1">
    <property type="nucleotide sequence ID" value="NZ_FQWS01000001.1"/>
</dbReference>
<feature type="signal peptide" evidence="1">
    <location>
        <begin position="1"/>
        <end position="20"/>
    </location>
</feature>
<proteinExistence type="predicted"/>
<dbReference type="STRING" id="1089305.SAMN05444148_0060"/>
<evidence type="ECO:0000259" key="2">
    <source>
        <dbReference type="Pfam" id="PF13847"/>
    </source>
</evidence>
<protein>
    <submittedName>
        <fullName evidence="3">Methyltransferase domain-containing protein</fullName>
    </submittedName>
</protein>
<dbReference type="GO" id="GO:0008168">
    <property type="term" value="F:methyltransferase activity"/>
    <property type="evidence" value="ECO:0007669"/>
    <property type="project" value="UniProtKB-KW"/>
</dbReference>
<organism evidence="3 4">
    <name type="scientific">Winogradskyella jejuensis</name>
    <dbReference type="NCBI Taxonomy" id="1089305"/>
    <lineage>
        <taxon>Bacteria</taxon>
        <taxon>Pseudomonadati</taxon>
        <taxon>Bacteroidota</taxon>
        <taxon>Flavobacteriia</taxon>
        <taxon>Flavobacteriales</taxon>
        <taxon>Flavobacteriaceae</taxon>
        <taxon>Winogradskyella</taxon>
    </lineage>
</organism>
<dbReference type="GO" id="GO:0032259">
    <property type="term" value="P:methylation"/>
    <property type="evidence" value="ECO:0007669"/>
    <property type="project" value="UniProtKB-KW"/>
</dbReference>
<dbReference type="OrthoDB" id="9784101at2"/>
<dbReference type="InterPro" id="IPR025714">
    <property type="entry name" value="Methyltranfer_dom"/>
</dbReference>
<keyword evidence="1" id="KW-0732">Signal</keyword>
<feature type="chain" id="PRO_5012229029" evidence="1">
    <location>
        <begin position="21"/>
        <end position="237"/>
    </location>
</feature>
<sequence length="237" mass="27260">MFYKGYILLLSILSTVSLYSQDKISAETYTYKKGDYSGIGKWYMGREIAYVMGYQGIGWLERPEREYEENTSKLIRNLDIQPNDVIADIGAGSGYHVFKMAPLAKNGKVYAVDIQKEMLNAIQQENKTQELDNIVLIQGTEKSTNLPEDSIDKILMVDVYHEFSFPIEMLASMKKALKPNGEIYLIEYRAEDDNVPMKRLHKMSEKQAIKEFEAAGFKLLKNISNLPWQHCMIFIKS</sequence>
<reference evidence="4" key="1">
    <citation type="submission" date="2016-11" db="EMBL/GenBank/DDBJ databases">
        <authorList>
            <person name="Varghese N."/>
            <person name="Submissions S."/>
        </authorList>
    </citation>
    <scope>NUCLEOTIDE SEQUENCE [LARGE SCALE GENOMIC DNA]</scope>
    <source>
        <strain evidence="4">DSM 25330</strain>
    </source>
</reference>
<evidence type="ECO:0000313" key="4">
    <source>
        <dbReference type="Proteomes" id="UP000184522"/>
    </source>
</evidence>
<evidence type="ECO:0000313" key="3">
    <source>
        <dbReference type="EMBL" id="SHG41005.1"/>
    </source>
</evidence>
<name>A0A1M5JKS0_9FLAO</name>
<feature type="domain" description="Methyltransferase" evidence="2">
    <location>
        <begin position="82"/>
        <end position="208"/>
    </location>
</feature>
<gene>
    <name evidence="3" type="ORF">SAMN05444148_0060</name>
</gene>
<dbReference type="PANTHER" id="PTHR43861">
    <property type="entry name" value="TRANS-ACONITATE 2-METHYLTRANSFERASE-RELATED"/>
    <property type="match status" value="1"/>
</dbReference>
<dbReference type="Gene3D" id="3.40.50.150">
    <property type="entry name" value="Vaccinia Virus protein VP39"/>
    <property type="match status" value="1"/>
</dbReference>
<dbReference type="Pfam" id="PF13847">
    <property type="entry name" value="Methyltransf_31"/>
    <property type="match status" value="1"/>
</dbReference>
<dbReference type="InterPro" id="IPR029063">
    <property type="entry name" value="SAM-dependent_MTases_sf"/>
</dbReference>